<dbReference type="RefSeq" id="WP_091527012.1">
    <property type="nucleotide sequence ID" value="NZ_LT629772.1"/>
</dbReference>
<organism evidence="3 4">
    <name type="scientific">Microlunatus soli</name>
    <dbReference type="NCBI Taxonomy" id="630515"/>
    <lineage>
        <taxon>Bacteria</taxon>
        <taxon>Bacillati</taxon>
        <taxon>Actinomycetota</taxon>
        <taxon>Actinomycetes</taxon>
        <taxon>Propionibacteriales</taxon>
        <taxon>Propionibacteriaceae</taxon>
        <taxon>Microlunatus</taxon>
    </lineage>
</organism>
<feature type="compositionally biased region" description="Basic and acidic residues" evidence="1">
    <location>
        <begin position="252"/>
        <end position="269"/>
    </location>
</feature>
<dbReference type="AlphaFoldDB" id="A0A1H1WW32"/>
<feature type="region of interest" description="Disordered" evidence="1">
    <location>
        <begin position="243"/>
        <end position="273"/>
    </location>
</feature>
<keyword evidence="2" id="KW-0732">Signal</keyword>
<evidence type="ECO:0000313" key="4">
    <source>
        <dbReference type="Proteomes" id="UP000199103"/>
    </source>
</evidence>
<dbReference type="InterPro" id="IPR029046">
    <property type="entry name" value="LolA/LolB/LppX"/>
</dbReference>
<feature type="chain" id="PRO_5009264868" description="Outer membrane lipoprotein-sorting protein" evidence="2">
    <location>
        <begin position="31"/>
        <end position="370"/>
    </location>
</feature>
<dbReference type="EMBL" id="LT629772">
    <property type="protein sequence ID" value="SDT00389.1"/>
    <property type="molecule type" value="Genomic_DNA"/>
</dbReference>
<reference evidence="3 4" key="1">
    <citation type="submission" date="2016-10" db="EMBL/GenBank/DDBJ databases">
        <authorList>
            <person name="de Groot N.N."/>
        </authorList>
    </citation>
    <scope>NUCLEOTIDE SEQUENCE [LARGE SCALE GENOMIC DNA]</scope>
    <source>
        <strain evidence="3 4">DSM 21800</strain>
    </source>
</reference>
<feature type="region of interest" description="Disordered" evidence="1">
    <location>
        <begin position="295"/>
        <end position="327"/>
    </location>
</feature>
<protein>
    <recommendedName>
        <fullName evidence="5">Outer membrane lipoprotein-sorting protein</fullName>
    </recommendedName>
</protein>
<keyword evidence="4" id="KW-1185">Reference proteome</keyword>
<gene>
    <name evidence="3" type="ORF">SAMN04489812_3795</name>
</gene>
<accession>A0A1H1WW32</accession>
<evidence type="ECO:0000313" key="3">
    <source>
        <dbReference type="EMBL" id="SDT00389.1"/>
    </source>
</evidence>
<proteinExistence type="predicted"/>
<evidence type="ECO:0008006" key="5">
    <source>
        <dbReference type="Google" id="ProtNLM"/>
    </source>
</evidence>
<dbReference type="Proteomes" id="UP000199103">
    <property type="component" value="Chromosome I"/>
</dbReference>
<dbReference type="Gene3D" id="2.50.20.10">
    <property type="entry name" value="Lipoprotein localisation LolA/LolB/LppX"/>
    <property type="match status" value="1"/>
</dbReference>
<dbReference type="PANTHER" id="PTHR37507:SF2">
    <property type="entry name" value="SPORULATION PROTEIN YDCC"/>
    <property type="match status" value="1"/>
</dbReference>
<name>A0A1H1WW32_9ACTN</name>
<sequence length="370" mass="38091">MSRTAVRWLAPIAAAALAIGGGLAATTASADPNLPKKSPQELLTAVAGAKVDGLSGTVTETAELGLPSMPSNGPTEESDFGSLASGTHTLKVWTSGEDKSRVSLLGTYGESSLIRNGNQAWLWSSKEKKAVHTTYAGKAMAQRHSSEMPATPQEAAKKALDAIDPSTSTKVARNVTVADRPAYELVLTPKDDRSLVGEVAIAVDAQTSVPLRVEVSADGAKDPAFSVGFTDVDFSVPAAKNFTFTPSEDTSVTEKKVEPKEHGTADKADAAPGKVVGDGWTSVLVTDKSFADQLGKAGSDRAGSDQAGPHGRSQGGSEAGQMLNSLPKVSGSWGSGRLLTGSLFSAVLTDDGRVAVGAVKPALLYSALEK</sequence>
<dbReference type="PANTHER" id="PTHR37507">
    <property type="entry name" value="SPORULATION PROTEIN YDCC"/>
    <property type="match status" value="1"/>
</dbReference>
<feature type="signal peptide" evidence="2">
    <location>
        <begin position="1"/>
        <end position="30"/>
    </location>
</feature>
<evidence type="ECO:0000256" key="1">
    <source>
        <dbReference type="SAM" id="MobiDB-lite"/>
    </source>
</evidence>
<evidence type="ECO:0000256" key="2">
    <source>
        <dbReference type="SAM" id="SignalP"/>
    </source>
</evidence>
<dbReference type="SUPFAM" id="SSF89392">
    <property type="entry name" value="Prokaryotic lipoproteins and lipoprotein localization factors"/>
    <property type="match status" value="1"/>
</dbReference>
<dbReference type="OrthoDB" id="4822274at2"/>
<dbReference type="InterPro" id="IPR052944">
    <property type="entry name" value="Sporulation_related"/>
</dbReference>
<dbReference type="STRING" id="630515.SAMN04489812_3795"/>